<evidence type="ECO:0000313" key="3">
    <source>
        <dbReference type="Proteomes" id="UP000430345"/>
    </source>
</evidence>
<proteinExistence type="predicted"/>
<accession>A0A6I1MME8</accession>
<keyword evidence="1" id="KW-1133">Transmembrane helix</keyword>
<comment type="caution">
    <text evidence="2">The sequence shown here is derived from an EMBL/GenBank/DDBJ whole genome shotgun (WGS) entry which is preliminary data.</text>
</comment>
<dbReference type="Proteomes" id="UP000430345">
    <property type="component" value="Unassembled WGS sequence"/>
</dbReference>
<evidence type="ECO:0000256" key="1">
    <source>
        <dbReference type="SAM" id="Phobius"/>
    </source>
</evidence>
<organism evidence="2 3">
    <name type="scientific">Clostridium tarantellae</name>
    <dbReference type="NCBI Taxonomy" id="39493"/>
    <lineage>
        <taxon>Bacteria</taxon>
        <taxon>Bacillati</taxon>
        <taxon>Bacillota</taxon>
        <taxon>Clostridia</taxon>
        <taxon>Eubacteriales</taxon>
        <taxon>Clostridiaceae</taxon>
        <taxon>Clostridium</taxon>
    </lineage>
</organism>
<protein>
    <submittedName>
        <fullName evidence="2">Uncharacterized protein</fullName>
    </submittedName>
</protein>
<sequence>MNEVFNPSLVVSLGNSGKKAIDFLDNMTKEFPVYLKNLIEFINIDDINLEELEDLIQKIIDEKLLSSKNLNKLVDFGYKSRIYECMDIKINIYFFLDLYDSSKKAEDIINILYKINYGNIDKNKFWGVSLFIMPIIDKEWGYNELCIKNGIENLKNIENYISEPNKMVNINSKIFLLHSIAKDGARISRNELEYICAIIAFLNIIPSTDPPLNSLKDKILKRERKFKIGTIGIATLNVFKEEIMNYVKIRFKKDVIEYGLTYKEKINYKDKFKQPIIDNEYINTILLKDIDFNNEDSIIDLEYNKLSNFIKKNDNLKKEDILKNELKEWEENFIEKYNNKIINKINFNQKRFCKEIKKNIKINLDSIIKEYSFMQGEDYLNTLYISENIKYYNNEFENKSNIEKILKIQKDLKKNLIKTILFNLLITLSTIYILLFNNSIKFSYKITIIIIM</sequence>
<evidence type="ECO:0000313" key="2">
    <source>
        <dbReference type="EMBL" id="MPQ44676.1"/>
    </source>
</evidence>
<keyword evidence="1" id="KW-0812">Transmembrane</keyword>
<dbReference type="AlphaFoldDB" id="A0A6I1MME8"/>
<feature type="non-terminal residue" evidence="2">
    <location>
        <position position="452"/>
    </location>
</feature>
<reference evidence="2 3" key="1">
    <citation type="submission" date="2019-10" db="EMBL/GenBank/DDBJ databases">
        <title>The Genome Sequence of Clostridium tarantellae Isolated from Fish Brain.</title>
        <authorList>
            <person name="Bano L."/>
            <person name="Kiel M."/>
            <person name="Sales G."/>
            <person name="Doxey A.C."/>
            <person name="Mansfield M.J."/>
            <person name="Schiavone M."/>
            <person name="Rossetto O."/>
            <person name="Pirazzini M."/>
            <person name="Dobrindt U."/>
            <person name="Montecucco C."/>
        </authorList>
    </citation>
    <scope>NUCLEOTIDE SEQUENCE [LARGE SCALE GENOMIC DNA]</scope>
    <source>
        <strain evidence="2 3">DSM 3997</strain>
    </source>
</reference>
<dbReference type="EMBL" id="WHJC01000277">
    <property type="protein sequence ID" value="MPQ44676.1"/>
    <property type="molecule type" value="Genomic_DNA"/>
</dbReference>
<keyword evidence="3" id="KW-1185">Reference proteome</keyword>
<gene>
    <name evidence="2" type="ORF">GBZ86_13115</name>
</gene>
<name>A0A6I1MME8_9CLOT</name>
<feature type="transmembrane region" description="Helical" evidence="1">
    <location>
        <begin position="416"/>
        <end position="436"/>
    </location>
</feature>
<keyword evidence="1" id="KW-0472">Membrane</keyword>